<dbReference type="Proteomes" id="UP000325577">
    <property type="component" value="Linkage Group LG4"/>
</dbReference>
<dbReference type="PANTHER" id="PTHR31672">
    <property type="entry name" value="BNACNNG10540D PROTEIN"/>
    <property type="match status" value="1"/>
</dbReference>
<dbReference type="CDD" id="cd22157">
    <property type="entry name" value="F-box_AtFBW1-like"/>
    <property type="match status" value="1"/>
</dbReference>
<dbReference type="Gene3D" id="1.20.1280.50">
    <property type="match status" value="1"/>
</dbReference>
<dbReference type="EMBL" id="CM018047">
    <property type="protein sequence ID" value="KAA8524836.1"/>
    <property type="molecule type" value="Genomic_DNA"/>
</dbReference>
<evidence type="ECO:0000313" key="2">
    <source>
        <dbReference type="EMBL" id="KAA8524836.1"/>
    </source>
</evidence>
<dbReference type="Pfam" id="PF08268">
    <property type="entry name" value="FBA_3"/>
    <property type="match status" value="1"/>
</dbReference>
<dbReference type="AlphaFoldDB" id="A0A5J5A494"/>
<dbReference type="InterPro" id="IPR013187">
    <property type="entry name" value="F-box-assoc_dom_typ3"/>
</dbReference>
<dbReference type="PANTHER" id="PTHR31672:SF2">
    <property type="entry name" value="F-BOX DOMAIN-CONTAINING PROTEIN"/>
    <property type="match status" value="1"/>
</dbReference>
<dbReference type="InterPro" id="IPR036047">
    <property type="entry name" value="F-box-like_dom_sf"/>
</dbReference>
<dbReference type="InterPro" id="IPR050796">
    <property type="entry name" value="SCF_F-box_component"/>
</dbReference>
<organism evidence="2 3">
    <name type="scientific">Nyssa sinensis</name>
    <dbReference type="NCBI Taxonomy" id="561372"/>
    <lineage>
        <taxon>Eukaryota</taxon>
        <taxon>Viridiplantae</taxon>
        <taxon>Streptophyta</taxon>
        <taxon>Embryophyta</taxon>
        <taxon>Tracheophyta</taxon>
        <taxon>Spermatophyta</taxon>
        <taxon>Magnoliopsida</taxon>
        <taxon>eudicotyledons</taxon>
        <taxon>Gunneridae</taxon>
        <taxon>Pentapetalae</taxon>
        <taxon>asterids</taxon>
        <taxon>Cornales</taxon>
        <taxon>Nyssaceae</taxon>
        <taxon>Nyssa</taxon>
    </lineage>
</organism>
<sequence length="441" mass="50967">MGLPETFSKMFILATSLCSWKSGFVGNPQVPPFKTVLELVRKRVMDLACEQQSKKLKCKLEDVQPRDGMKNLPRDIALDILSRLPITSLLQFRFVCRSWRFLSQDPDLVKLHFSRTAKNNPCLIFHCDYPIRNQLYFVDFSDQDDNQTVRKIDTPICAAMPEFYVVGSCNGLLCLYNSLYNDPVYIYNPFTRDYKRLPESRLQFQEKEVLFGFGFHPNSREYKVVKIVYSSRSWRRSRSEVQIFSLGSSTTWRSIGKVVYRLERSEALVNGRLHWVTRPVRLRRIVSFDLADEKFEEVPKPSCGGLNRCNYHLAVLGGCLSAVVYCNYGKLEIWVMKDYNVKESWVKEFKIGAYSPKFLEQNLVQSYGIWNNTLNGKLARVLCLLKNGNVLIEYKGGVLVSYDPGSGKFKNLVFKGMPNMFQTFVHVGSLNWIDTPIDIDM</sequence>
<dbReference type="NCBIfam" id="TIGR01640">
    <property type="entry name" value="F_box_assoc_1"/>
    <property type="match status" value="1"/>
</dbReference>
<name>A0A5J5A494_9ASTE</name>
<dbReference type="PROSITE" id="PS50181">
    <property type="entry name" value="FBOX"/>
    <property type="match status" value="1"/>
</dbReference>
<dbReference type="OrthoDB" id="1894463at2759"/>
<keyword evidence="3" id="KW-1185">Reference proteome</keyword>
<feature type="domain" description="F-box" evidence="1">
    <location>
        <begin position="66"/>
        <end position="116"/>
    </location>
</feature>
<accession>A0A5J5A494</accession>
<dbReference type="InterPro" id="IPR017451">
    <property type="entry name" value="F-box-assoc_interact_dom"/>
</dbReference>
<gene>
    <name evidence="2" type="ORF">F0562_011259</name>
</gene>
<dbReference type="Pfam" id="PF00646">
    <property type="entry name" value="F-box"/>
    <property type="match status" value="1"/>
</dbReference>
<evidence type="ECO:0000313" key="3">
    <source>
        <dbReference type="Proteomes" id="UP000325577"/>
    </source>
</evidence>
<dbReference type="SUPFAM" id="SSF81383">
    <property type="entry name" value="F-box domain"/>
    <property type="match status" value="1"/>
</dbReference>
<dbReference type="InterPro" id="IPR001810">
    <property type="entry name" value="F-box_dom"/>
</dbReference>
<proteinExistence type="predicted"/>
<protein>
    <recommendedName>
        <fullName evidence="1">F-box domain-containing protein</fullName>
    </recommendedName>
</protein>
<reference evidence="2 3" key="1">
    <citation type="submission" date="2019-09" db="EMBL/GenBank/DDBJ databases">
        <title>A chromosome-level genome assembly of the Chinese tupelo Nyssa sinensis.</title>
        <authorList>
            <person name="Yang X."/>
            <person name="Kang M."/>
            <person name="Yang Y."/>
            <person name="Xiong H."/>
            <person name="Wang M."/>
            <person name="Zhang Z."/>
            <person name="Wang Z."/>
            <person name="Wu H."/>
            <person name="Ma T."/>
            <person name="Liu J."/>
            <person name="Xi Z."/>
        </authorList>
    </citation>
    <scope>NUCLEOTIDE SEQUENCE [LARGE SCALE GENOMIC DNA]</scope>
    <source>
        <strain evidence="2">J267</strain>
        <tissue evidence="2">Leaf</tissue>
    </source>
</reference>
<dbReference type="SMART" id="SM00256">
    <property type="entry name" value="FBOX"/>
    <property type="match status" value="1"/>
</dbReference>
<evidence type="ECO:0000259" key="1">
    <source>
        <dbReference type="PROSITE" id="PS50181"/>
    </source>
</evidence>